<evidence type="ECO:0000313" key="1">
    <source>
        <dbReference type="EMBL" id="RUO48972.1"/>
    </source>
</evidence>
<protein>
    <submittedName>
        <fullName evidence="1">Uncharacterized protein</fullName>
    </submittedName>
</protein>
<dbReference type="EMBL" id="PIPU01000001">
    <property type="protein sequence ID" value="RUO48972.1"/>
    <property type="molecule type" value="Genomic_DNA"/>
</dbReference>
<sequence length="123" mass="13139">MAKIQIHAGDLDHGAWQFSSLLGVAIMTRASTASHLFKGETYNFGTDFERVELLSEEQVKKLAGTAGWGLAGAVLLGPIGAIGGMLLGGNKKEVVIACYLKDGRKFMATTDSKTWTKISASMF</sequence>
<accession>A0A432XK22</accession>
<dbReference type="Proteomes" id="UP000286985">
    <property type="component" value="Unassembled WGS sequence"/>
</dbReference>
<dbReference type="RefSeq" id="WP_092836301.1">
    <property type="nucleotide sequence ID" value="NZ_FPCF01000001.1"/>
</dbReference>
<dbReference type="OrthoDB" id="6195742at2"/>
<keyword evidence="2" id="KW-1185">Reference proteome</keyword>
<comment type="caution">
    <text evidence="1">The sequence shown here is derived from an EMBL/GenBank/DDBJ whole genome shotgun (WGS) entry which is preliminary data.</text>
</comment>
<dbReference type="AlphaFoldDB" id="A0A432XK22"/>
<name>A0A432XK22_9GAMM</name>
<reference evidence="2" key="1">
    <citation type="journal article" date="2018" name="Front. Microbiol.">
        <title>Genome-Based Analysis Reveals the Taxonomy and Diversity of the Family Idiomarinaceae.</title>
        <authorList>
            <person name="Liu Y."/>
            <person name="Lai Q."/>
            <person name="Shao Z."/>
        </authorList>
    </citation>
    <scope>NUCLEOTIDE SEQUENCE [LARGE SCALE GENOMIC DNA]</scope>
    <source>
        <strain evidence="2">908033</strain>
    </source>
</reference>
<organism evidence="1 2">
    <name type="scientific">Pseudidiomarina donghaiensis</name>
    <dbReference type="NCBI Taxonomy" id="519452"/>
    <lineage>
        <taxon>Bacteria</taxon>
        <taxon>Pseudomonadati</taxon>
        <taxon>Pseudomonadota</taxon>
        <taxon>Gammaproteobacteria</taxon>
        <taxon>Alteromonadales</taxon>
        <taxon>Idiomarinaceae</taxon>
        <taxon>Pseudidiomarina</taxon>
    </lineage>
</organism>
<proteinExistence type="predicted"/>
<evidence type="ECO:0000313" key="2">
    <source>
        <dbReference type="Proteomes" id="UP000286985"/>
    </source>
</evidence>
<gene>
    <name evidence="1" type="ORF">CWE24_00180</name>
</gene>